<feature type="transmembrane region" description="Helical" evidence="6">
    <location>
        <begin position="44"/>
        <end position="64"/>
    </location>
</feature>
<dbReference type="PANTHER" id="PTHR10057">
    <property type="entry name" value="PERIPHERAL-TYPE BENZODIAZEPINE RECEPTOR"/>
    <property type="match status" value="1"/>
</dbReference>
<dbReference type="EMBL" id="FNSL01000001">
    <property type="protein sequence ID" value="SEB34683.1"/>
    <property type="molecule type" value="Genomic_DNA"/>
</dbReference>
<evidence type="ECO:0000256" key="5">
    <source>
        <dbReference type="ARBA" id="ARBA00023136"/>
    </source>
</evidence>
<feature type="transmembrane region" description="Helical" evidence="6">
    <location>
        <begin position="100"/>
        <end position="119"/>
    </location>
</feature>
<comment type="similarity">
    <text evidence="2">Belongs to the TspO/BZRP family.</text>
</comment>
<dbReference type="Proteomes" id="UP000199064">
    <property type="component" value="Unassembled WGS sequence"/>
</dbReference>
<dbReference type="InterPro" id="IPR038330">
    <property type="entry name" value="TspO/MBR-related_sf"/>
</dbReference>
<dbReference type="GO" id="GO:0016020">
    <property type="term" value="C:membrane"/>
    <property type="evidence" value="ECO:0007669"/>
    <property type="project" value="UniProtKB-SubCell"/>
</dbReference>
<protein>
    <submittedName>
        <fullName evidence="7">TspO and MBR related proteins</fullName>
    </submittedName>
</protein>
<dbReference type="PIRSF" id="PIRSF005859">
    <property type="entry name" value="PBR"/>
    <property type="match status" value="1"/>
</dbReference>
<proteinExistence type="inferred from homology"/>
<evidence type="ECO:0000256" key="6">
    <source>
        <dbReference type="SAM" id="Phobius"/>
    </source>
</evidence>
<dbReference type="FunFam" id="1.20.1260.100:FF:000001">
    <property type="entry name" value="translocator protein 2"/>
    <property type="match status" value="1"/>
</dbReference>
<evidence type="ECO:0000256" key="1">
    <source>
        <dbReference type="ARBA" id="ARBA00004141"/>
    </source>
</evidence>
<evidence type="ECO:0000256" key="3">
    <source>
        <dbReference type="ARBA" id="ARBA00022692"/>
    </source>
</evidence>
<dbReference type="GO" id="GO:0033013">
    <property type="term" value="P:tetrapyrrole metabolic process"/>
    <property type="evidence" value="ECO:0007669"/>
    <property type="project" value="UniProtKB-ARBA"/>
</dbReference>
<feature type="transmembrane region" description="Helical" evidence="6">
    <location>
        <begin position="76"/>
        <end position="94"/>
    </location>
</feature>
<evidence type="ECO:0000313" key="7">
    <source>
        <dbReference type="EMBL" id="SEB34683.1"/>
    </source>
</evidence>
<comment type="subcellular location">
    <subcellularLocation>
        <location evidence="1">Membrane</location>
        <topology evidence="1">Multi-pass membrane protein</topology>
    </subcellularLocation>
</comment>
<evidence type="ECO:0000313" key="8">
    <source>
        <dbReference type="Proteomes" id="UP000199064"/>
    </source>
</evidence>
<sequence length="150" mass="16722">MPLLRLLPFFLILVVGGGLAIGYLTAPGPWYEALAKPAFNPPNWIFAPVWLTLYMLIAVAGARLWLRARRSGAIRLWWLQLVLNFAWSPVFFSLHMIGPALVIILLLLATVIAFIIASWRVDRLSALVFLPYAAWVLFAGLLNGAILLLN</sequence>
<feature type="transmembrane region" description="Helical" evidence="6">
    <location>
        <begin position="126"/>
        <end position="149"/>
    </location>
</feature>
<evidence type="ECO:0000256" key="4">
    <source>
        <dbReference type="ARBA" id="ARBA00022989"/>
    </source>
</evidence>
<keyword evidence="3 6" id="KW-0812">Transmembrane</keyword>
<name>A0A1H4IL82_9HYPH</name>
<dbReference type="AlphaFoldDB" id="A0A1H4IL82"/>
<dbReference type="Pfam" id="PF03073">
    <property type="entry name" value="TspO_MBR"/>
    <property type="match status" value="1"/>
</dbReference>
<keyword evidence="8" id="KW-1185">Reference proteome</keyword>
<organism evidence="7 8">
    <name type="scientific">Nitratireductor aquibiodomus</name>
    <dbReference type="NCBI Taxonomy" id="204799"/>
    <lineage>
        <taxon>Bacteria</taxon>
        <taxon>Pseudomonadati</taxon>
        <taxon>Pseudomonadota</taxon>
        <taxon>Alphaproteobacteria</taxon>
        <taxon>Hyphomicrobiales</taxon>
        <taxon>Phyllobacteriaceae</taxon>
        <taxon>Nitratireductor</taxon>
    </lineage>
</organism>
<dbReference type="RefSeq" id="WP_090325905.1">
    <property type="nucleotide sequence ID" value="NZ_FNSL01000001.1"/>
</dbReference>
<dbReference type="InterPro" id="IPR004307">
    <property type="entry name" value="TspO_MBR"/>
</dbReference>
<reference evidence="8" key="1">
    <citation type="submission" date="2016-10" db="EMBL/GenBank/DDBJ databases">
        <authorList>
            <person name="Varghese N."/>
            <person name="Submissions S."/>
        </authorList>
    </citation>
    <scope>NUCLEOTIDE SEQUENCE [LARGE SCALE GENOMIC DNA]</scope>
    <source>
        <strain evidence="8">ES.061</strain>
    </source>
</reference>
<gene>
    <name evidence="7" type="ORF">SAMN05216452_0112</name>
</gene>
<dbReference type="Gene3D" id="1.20.1260.100">
    <property type="entry name" value="TspO/MBR protein"/>
    <property type="match status" value="1"/>
</dbReference>
<keyword evidence="5 6" id="KW-0472">Membrane</keyword>
<dbReference type="CDD" id="cd15904">
    <property type="entry name" value="TSPO_MBR"/>
    <property type="match status" value="1"/>
</dbReference>
<keyword evidence="4 6" id="KW-1133">Transmembrane helix</keyword>
<dbReference type="PANTHER" id="PTHR10057:SF0">
    <property type="entry name" value="TRANSLOCATOR PROTEIN"/>
    <property type="match status" value="1"/>
</dbReference>
<accession>A0A1H4IL82</accession>
<evidence type="ECO:0000256" key="2">
    <source>
        <dbReference type="ARBA" id="ARBA00007524"/>
    </source>
</evidence>